<organism evidence="4 5">
    <name type="scientific">Chelatococcus sambhunathii</name>
    <dbReference type="NCBI Taxonomy" id="363953"/>
    <lineage>
        <taxon>Bacteria</taxon>
        <taxon>Pseudomonadati</taxon>
        <taxon>Pseudomonadota</taxon>
        <taxon>Alphaproteobacteria</taxon>
        <taxon>Hyphomicrobiales</taxon>
        <taxon>Chelatococcaceae</taxon>
        <taxon>Chelatococcus</taxon>
    </lineage>
</organism>
<comment type="subcellular location">
    <subcellularLocation>
        <location evidence="1">Cell envelope</location>
    </subcellularLocation>
</comment>
<protein>
    <submittedName>
        <fullName evidence="4">Heparinase II/III-like protein</fullName>
    </submittedName>
</protein>
<evidence type="ECO:0000259" key="3">
    <source>
        <dbReference type="Pfam" id="PF07940"/>
    </source>
</evidence>
<sequence length="967" mass="102067">MSGEDEQSGKKKGTQRVRPGLEALLQPGLAKAPDRVKPFQPPRLPGPVKKRAQPPKAAPVPPSASPARAPGAAEAMGGRELLPAAVRYGADSVARGDGQGHVVEARNRRARVQFSFGGVPADRWCELSFALTWADNEKTGGIPDAIRLGFDFQTGDGVSLDLPAVAGLMRGRIDPFSIDVAGPAAPGDKFAQVRVAFRLPADAERVELTVRSWRNTAPFEIATPRLRPLPQPPAEAAVLPASQLLDSEPQWETWGVVPGGGLTVRGQLFCAAPAPDMAFARIVYRDAQGRALPRPYAGTLEAEGVGAFIMLPTDRRVRRFTLRLDPPAGASTVDIGFQARGRSDIRRILPYEVSLDDGLPAATEDDGLVLLGRLAELSAASASDSRGLLAAFVDETALSAAPFVQTDLAGWLAGGLGTVADGRLRLAGHEDWPLPEMLDWQEDPFGCGLWRARYHALGWLLSLPEDGERKSLARAVALALSWQAATPRADVDDEDRYGARTTAIRLEVLLQLLARALKAGLPAGKSAGLLAEIVRHARFVAEALGDNLIGEARERLHAAAALAVVAAALPRLPLAGPWRCMALNHIDWSMIQLFAEPAMPSEGSSHLHFEALAVGLALQGVLAALPDTEGLRRRMALPLGRAIATAVALTDPDGCLAPFGETAGGAEHLPILRDLIARCGRDVMAEPEVAEMLAARASAPRVLDRQAGLVTARHRNGHDWAYFAARFGASDAKGHEDCGSFVYAAKGIRWISDPGGIDVRGDGAPGSYFRSAAAHNILRPLGAAGVSGCGWLAAEVALEGASAFLVDSNVHGTFHYHRRLFLLLDDLSGIAVFDRLTGIEPGVDIAAEGFLHLGPGVAGVLVAANVGLALAGNSRLQIVLQARKGALNGVSFICGQEAGPGGEQGFLSGACGEKEPANVLRYSVSGKSEVTAGVLIATGDAFRRRLAECLGDPRLTMQLEMPFGAMA</sequence>
<dbReference type="EMBL" id="CYHC01000001">
    <property type="protein sequence ID" value="CUA85066.1"/>
    <property type="molecule type" value="Genomic_DNA"/>
</dbReference>
<dbReference type="Pfam" id="PF07940">
    <property type="entry name" value="Hepar_II_III_C"/>
    <property type="match status" value="1"/>
</dbReference>
<evidence type="ECO:0000313" key="4">
    <source>
        <dbReference type="EMBL" id="CUA85066.1"/>
    </source>
</evidence>
<proteinExistence type="predicted"/>
<dbReference type="Gene3D" id="1.50.10.100">
    <property type="entry name" value="Chondroitin AC/alginate lyase"/>
    <property type="match status" value="1"/>
</dbReference>
<keyword evidence="5" id="KW-1185">Reference proteome</keyword>
<name>A0ABP2A231_9HYPH</name>
<dbReference type="Gene3D" id="2.70.98.70">
    <property type="match status" value="1"/>
</dbReference>
<dbReference type="Proteomes" id="UP000182178">
    <property type="component" value="Unassembled WGS sequence"/>
</dbReference>
<reference evidence="4 5" key="1">
    <citation type="submission" date="2015-08" db="EMBL/GenBank/DDBJ databases">
        <authorList>
            <person name="Varghese N."/>
        </authorList>
    </citation>
    <scope>NUCLEOTIDE SEQUENCE [LARGE SCALE GENOMIC DNA]</scope>
    <source>
        <strain evidence="4 5">DSM 18167</strain>
    </source>
</reference>
<dbReference type="RefSeq" id="WP_169790079.1">
    <property type="nucleotide sequence ID" value="NZ_CYHC01000001.1"/>
</dbReference>
<evidence type="ECO:0000256" key="2">
    <source>
        <dbReference type="SAM" id="MobiDB-lite"/>
    </source>
</evidence>
<feature type="region of interest" description="Disordered" evidence="2">
    <location>
        <begin position="1"/>
        <end position="74"/>
    </location>
</feature>
<dbReference type="InterPro" id="IPR008929">
    <property type="entry name" value="Chondroitin_lyas"/>
</dbReference>
<evidence type="ECO:0000313" key="5">
    <source>
        <dbReference type="Proteomes" id="UP000182178"/>
    </source>
</evidence>
<accession>A0ABP2A231</accession>
<feature type="domain" description="Heparinase II/III-like C-terminal" evidence="3">
    <location>
        <begin position="729"/>
        <end position="885"/>
    </location>
</feature>
<evidence type="ECO:0000256" key="1">
    <source>
        <dbReference type="ARBA" id="ARBA00004196"/>
    </source>
</evidence>
<comment type="caution">
    <text evidence="4">The sequence shown here is derived from an EMBL/GenBank/DDBJ whole genome shotgun (WGS) entry which is preliminary data.</text>
</comment>
<dbReference type="InterPro" id="IPR012480">
    <property type="entry name" value="Hepar_II_III_C"/>
</dbReference>
<gene>
    <name evidence="4" type="ORF">Ga0061061_101677</name>
</gene>